<keyword evidence="3" id="KW-1185">Reference proteome</keyword>
<evidence type="ECO:0000313" key="3">
    <source>
        <dbReference type="Proteomes" id="UP001160148"/>
    </source>
</evidence>
<feature type="compositionally biased region" description="Polar residues" evidence="1">
    <location>
        <begin position="79"/>
        <end position="97"/>
    </location>
</feature>
<name>A0AAV0WD73_9HEMI</name>
<accession>A0AAV0WD73</accession>
<reference evidence="2 3" key="1">
    <citation type="submission" date="2023-01" db="EMBL/GenBank/DDBJ databases">
        <authorList>
            <person name="Whitehead M."/>
        </authorList>
    </citation>
    <scope>NUCLEOTIDE SEQUENCE [LARGE SCALE GENOMIC DNA]</scope>
</reference>
<dbReference type="Proteomes" id="UP001160148">
    <property type="component" value="Unassembled WGS sequence"/>
</dbReference>
<protein>
    <submittedName>
        <fullName evidence="2">Uncharacterized protein</fullName>
    </submittedName>
</protein>
<dbReference type="EMBL" id="CARXXK010000002">
    <property type="protein sequence ID" value="CAI6353733.1"/>
    <property type="molecule type" value="Genomic_DNA"/>
</dbReference>
<comment type="caution">
    <text evidence="2">The sequence shown here is derived from an EMBL/GenBank/DDBJ whole genome shotgun (WGS) entry which is preliminary data.</text>
</comment>
<gene>
    <name evidence="2" type="ORF">MEUPH1_LOCUS9818</name>
</gene>
<organism evidence="2 3">
    <name type="scientific">Macrosiphum euphorbiae</name>
    <name type="common">potato aphid</name>
    <dbReference type="NCBI Taxonomy" id="13131"/>
    <lineage>
        <taxon>Eukaryota</taxon>
        <taxon>Metazoa</taxon>
        <taxon>Ecdysozoa</taxon>
        <taxon>Arthropoda</taxon>
        <taxon>Hexapoda</taxon>
        <taxon>Insecta</taxon>
        <taxon>Pterygota</taxon>
        <taxon>Neoptera</taxon>
        <taxon>Paraneoptera</taxon>
        <taxon>Hemiptera</taxon>
        <taxon>Sternorrhyncha</taxon>
        <taxon>Aphidomorpha</taxon>
        <taxon>Aphidoidea</taxon>
        <taxon>Aphididae</taxon>
        <taxon>Macrosiphini</taxon>
        <taxon>Macrosiphum</taxon>
    </lineage>
</organism>
<sequence>MENKMKWDRSKKKKFPPDIEIEMSNTHYNGNDEKITRDETSIQMIPLWSNKQNIDIPSPIIGIKEQSFILQSGDSGIDSVQASPAQKANKPCNSSTIDMYDVPGPSTSRRFSSVYLHPDRARFNYPSPIASCSRDHNAIEVVYF</sequence>
<evidence type="ECO:0000313" key="2">
    <source>
        <dbReference type="EMBL" id="CAI6353733.1"/>
    </source>
</evidence>
<proteinExistence type="predicted"/>
<feature type="region of interest" description="Disordered" evidence="1">
    <location>
        <begin position="1"/>
        <end position="35"/>
    </location>
</feature>
<feature type="region of interest" description="Disordered" evidence="1">
    <location>
        <begin position="79"/>
        <end position="104"/>
    </location>
</feature>
<evidence type="ECO:0000256" key="1">
    <source>
        <dbReference type="SAM" id="MobiDB-lite"/>
    </source>
</evidence>
<dbReference type="AlphaFoldDB" id="A0AAV0WD73"/>